<evidence type="ECO:0000313" key="1">
    <source>
        <dbReference type="EMBL" id="KAK4539514.1"/>
    </source>
</evidence>
<dbReference type="EMBL" id="JAVFHQ010000091">
    <property type="protein sequence ID" value="KAK4539514.1"/>
    <property type="molecule type" value="Genomic_DNA"/>
</dbReference>
<accession>A0AAV9J486</accession>
<dbReference type="Pfam" id="PF12224">
    <property type="entry name" value="Amidoligase_2"/>
    <property type="match status" value="1"/>
</dbReference>
<name>A0AAV9J486_9PEZI</name>
<sequence length="473" mass="51895">MDLTFGIELEFVCVYPTNCFSDHSLSKDTVDETDAAQAIYVALKKRGIPATGFEAISGEVPQAAPAYSRWRVHTDHSVMLSAEEAKQLPKGYRQGAIELSSRKFSLYGEDWQTEIHEVLQVLSDLESNGCRMLTNASTGFHVHIGNGTQRIPLHTAKNVFQLVTAFAGFLDEIHPAARSEDPVPEDLHLHCYLPPCWFHKNNGRSPAGSSVLDWLDTIEGAQTYEELIALFEVQDQNKSGLFVGVDGHNSAYNFDNLYRDESYGIDLANLLGTIEFRQHAGTLNEKAIINGILLTSQLVQYCHKASDMNMLRVLACSVGPMVTAGALFDTICLQLSVREFYVHGGSLASNSRAEFRVLVQGDRLAALIANNQQEDSAAKNPRAVQAVIAANVRNGSYGIDAAVRVVDIPPRAIGRYVREACMNVRAAIRGATAEKLESLARSQVLIRLAALYGKKPPVEEGLPGVDSCLFRRS</sequence>
<dbReference type="AlphaFoldDB" id="A0AAV9J486"/>
<gene>
    <name evidence="1" type="ORF">LTR36_010859</name>
</gene>
<reference evidence="1 2" key="1">
    <citation type="submission" date="2021-11" db="EMBL/GenBank/DDBJ databases">
        <title>Black yeast isolated from Biological Soil Crust.</title>
        <authorList>
            <person name="Kurbessoian T."/>
        </authorList>
    </citation>
    <scope>NUCLEOTIDE SEQUENCE [LARGE SCALE GENOMIC DNA]</scope>
    <source>
        <strain evidence="1 2">CCFEE 5522</strain>
    </source>
</reference>
<dbReference type="InterPro" id="IPR022025">
    <property type="entry name" value="Amidoligase_2"/>
</dbReference>
<protein>
    <submittedName>
        <fullName evidence="1">Uncharacterized protein</fullName>
    </submittedName>
</protein>
<proteinExistence type="predicted"/>
<dbReference type="PANTHER" id="PTHR36847">
    <property type="entry name" value="AMIDOLIGASE ENZYME"/>
    <property type="match status" value="1"/>
</dbReference>
<dbReference type="PANTHER" id="PTHR36847:SF1">
    <property type="entry name" value="AMIDOLIGASE ENZYME"/>
    <property type="match status" value="1"/>
</dbReference>
<comment type="caution">
    <text evidence="1">The sequence shown here is derived from an EMBL/GenBank/DDBJ whole genome shotgun (WGS) entry which is preliminary data.</text>
</comment>
<organism evidence="1 2">
    <name type="scientific">Oleoguttula mirabilis</name>
    <dbReference type="NCBI Taxonomy" id="1507867"/>
    <lineage>
        <taxon>Eukaryota</taxon>
        <taxon>Fungi</taxon>
        <taxon>Dikarya</taxon>
        <taxon>Ascomycota</taxon>
        <taxon>Pezizomycotina</taxon>
        <taxon>Dothideomycetes</taxon>
        <taxon>Dothideomycetidae</taxon>
        <taxon>Mycosphaerellales</taxon>
        <taxon>Teratosphaeriaceae</taxon>
        <taxon>Oleoguttula</taxon>
    </lineage>
</organism>
<keyword evidence="2" id="KW-1185">Reference proteome</keyword>
<dbReference type="Proteomes" id="UP001324427">
    <property type="component" value="Unassembled WGS sequence"/>
</dbReference>
<evidence type="ECO:0000313" key="2">
    <source>
        <dbReference type="Proteomes" id="UP001324427"/>
    </source>
</evidence>